<name>A0A556AYA2_9BURK</name>
<dbReference type="RefSeq" id="WP_143946789.1">
    <property type="nucleotide sequence ID" value="NZ_BAABMB010000004.1"/>
</dbReference>
<proteinExistence type="predicted"/>
<evidence type="ECO:0000313" key="3">
    <source>
        <dbReference type="EMBL" id="TSH97907.1"/>
    </source>
</evidence>
<dbReference type="InterPro" id="IPR011990">
    <property type="entry name" value="TPR-like_helical_dom_sf"/>
</dbReference>
<dbReference type="InterPro" id="IPR049003">
    <property type="entry name" value="PgaA_barrel"/>
</dbReference>
<dbReference type="EMBL" id="VLTJ01000007">
    <property type="protein sequence ID" value="TSH97907.1"/>
    <property type="molecule type" value="Genomic_DNA"/>
</dbReference>
<comment type="caution">
    <text evidence="3">The sequence shown here is derived from an EMBL/GenBank/DDBJ whole genome shotgun (WGS) entry which is preliminary data.</text>
</comment>
<feature type="chain" id="PRO_5021746719" evidence="1">
    <location>
        <begin position="28"/>
        <end position="649"/>
    </location>
</feature>
<accession>A0A556AYA2</accession>
<dbReference type="SUPFAM" id="SSF56935">
    <property type="entry name" value="Porins"/>
    <property type="match status" value="1"/>
</dbReference>
<evidence type="ECO:0000313" key="4">
    <source>
        <dbReference type="Proteomes" id="UP000318405"/>
    </source>
</evidence>
<feature type="signal peptide" evidence="1">
    <location>
        <begin position="1"/>
        <end position="27"/>
    </location>
</feature>
<keyword evidence="4" id="KW-1185">Reference proteome</keyword>
<dbReference type="Gene3D" id="1.25.40.10">
    <property type="entry name" value="Tetratricopeptide repeat domain"/>
    <property type="match status" value="2"/>
</dbReference>
<dbReference type="Proteomes" id="UP000318405">
    <property type="component" value="Unassembled WGS sequence"/>
</dbReference>
<dbReference type="OrthoDB" id="5405060at2"/>
<feature type="domain" description="PgaA membrane beta barrel" evidence="2">
    <location>
        <begin position="362"/>
        <end position="649"/>
    </location>
</feature>
<evidence type="ECO:0000259" key="2">
    <source>
        <dbReference type="Pfam" id="PF21197"/>
    </source>
</evidence>
<dbReference type="Pfam" id="PF14559">
    <property type="entry name" value="TPR_19"/>
    <property type="match status" value="1"/>
</dbReference>
<dbReference type="NCBIfam" id="TIGR03939">
    <property type="entry name" value="PGA_TPR_OMP"/>
    <property type="match status" value="1"/>
</dbReference>
<dbReference type="AlphaFoldDB" id="A0A556AYA2"/>
<dbReference type="InterPro" id="IPR023870">
    <property type="entry name" value="PGA_export_porin_PgaA"/>
</dbReference>
<reference evidence="3 4" key="1">
    <citation type="submission" date="2019-07" db="EMBL/GenBank/DDBJ databases">
        <title>Qingshengfaniella alkalisoli gen. nov., sp. nov., isolated from saline soil.</title>
        <authorList>
            <person name="Xu L."/>
            <person name="Huang X.-X."/>
            <person name="Sun J.-Q."/>
        </authorList>
    </citation>
    <scope>NUCLEOTIDE SEQUENCE [LARGE SCALE GENOMIC DNA]</scope>
    <source>
        <strain evidence="3 4">DSM 27279</strain>
    </source>
</reference>
<sequence length="649" mass="71742">MFDSPALRRSCLALAIATATTASGAHAAQNADELRAKVSAAAGAGAASLALDLAQSQPEAFDPVELASLRHAAIAQRIRWARAEMRESAAPRRNVAMDSAIADAVALRASLPAIPAYDAVRLRLTHDLIYALAQRGRTDEAIALFEGLRQPLEKTPAYVLVAAGQAYELAERRDEAIRCFEAALASATPGDIDRVAVREQLIYTYLDRGRAEEAAAQLALAEKESPPYVALAPLPETPNPDYERANRLRAQYLVYTGNLNAGQRVLDALQHDAPFSSSLRAAATDARMGDGHPEEARNAFRADLNERPDDIEALVGLARSSLTLRDYKTAREVIGSLSEALPEQGAVRALQRDLQVHDSPLLTVDAGGGRTGDDRPFAARNEWSIDTHLYSAPIAENYRLLVHQFVGRADLDPERKTRVRNGVGVDYRKDRVEAQAELHRSNGDNGRTGASGMVHYYPSDGWRLTAQVDSDLNDIPWRAYADGTHAWGMQLGVRWQPSSRTYVDATYRRDDYSDGNLRQSGAVSVSRTLYDAPRHGVTGWVSVEHSDNRRSDVSYFSPPSDNSGQATVMYEWRPWRDGRRAFRQRVYGTAGLYHQQGVGTDPIWEVRLEQVWDLQRDTRIVYGVGYGKRPYDGEPEKRLSAYFSLNIPF</sequence>
<dbReference type="GO" id="GO:1901515">
    <property type="term" value="F:poly-beta-1,6-N-acetyl-D-glucosamine transmembrane transporter activity"/>
    <property type="evidence" value="ECO:0007669"/>
    <property type="project" value="InterPro"/>
</dbReference>
<gene>
    <name evidence="3" type="primary">pgaA</name>
    <name evidence="3" type="ORF">FOZ76_03705</name>
</gene>
<keyword evidence="1" id="KW-0732">Signal</keyword>
<protein>
    <submittedName>
        <fullName evidence="3">Poly-beta-1,6 N-acetyl-D-glucosamine export porin PgaA</fullName>
    </submittedName>
</protein>
<evidence type="ECO:0000256" key="1">
    <source>
        <dbReference type="SAM" id="SignalP"/>
    </source>
</evidence>
<organism evidence="3 4">
    <name type="scientific">Verticiella sediminum</name>
    <dbReference type="NCBI Taxonomy" id="1247510"/>
    <lineage>
        <taxon>Bacteria</taxon>
        <taxon>Pseudomonadati</taxon>
        <taxon>Pseudomonadota</taxon>
        <taxon>Betaproteobacteria</taxon>
        <taxon>Burkholderiales</taxon>
        <taxon>Alcaligenaceae</taxon>
        <taxon>Verticiella</taxon>
    </lineage>
</organism>
<dbReference type="Pfam" id="PF21197">
    <property type="entry name" value="PgaA_barrel"/>
    <property type="match status" value="1"/>
</dbReference>
<dbReference type="SUPFAM" id="SSF48452">
    <property type="entry name" value="TPR-like"/>
    <property type="match status" value="1"/>
</dbReference>